<dbReference type="Pfam" id="PF07727">
    <property type="entry name" value="RVT_2"/>
    <property type="match status" value="1"/>
</dbReference>
<dbReference type="Proteomes" id="UP000288805">
    <property type="component" value="Unassembled WGS sequence"/>
</dbReference>
<evidence type="ECO:0000256" key="1">
    <source>
        <dbReference type="SAM" id="MobiDB-lite"/>
    </source>
</evidence>
<dbReference type="CDD" id="cd09272">
    <property type="entry name" value="RNase_HI_RT_Ty1"/>
    <property type="match status" value="1"/>
</dbReference>
<evidence type="ECO:0000313" key="4">
    <source>
        <dbReference type="Proteomes" id="UP000288805"/>
    </source>
</evidence>
<feature type="region of interest" description="Disordered" evidence="1">
    <location>
        <begin position="1"/>
        <end position="86"/>
    </location>
</feature>
<comment type="caution">
    <text evidence="3">The sequence shown here is derived from an EMBL/GenBank/DDBJ whole genome shotgun (WGS) entry which is preliminary data.</text>
</comment>
<dbReference type="InterPro" id="IPR043502">
    <property type="entry name" value="DNA/RNA_pol_sf"/>
</dbReference>
<evidence type="ECO:0000313" key="3">
    <source>
        <dbReference type="EMBL" id="RVW66660.1"/>
    </source>
</evidence>
<dbReference type="PANTHER" id="PTHR43383">
    <property type="entry name" value="NODULIN 6"/>
    <property type="match status" value="1"/>
</dbReference>
<evidence type="ECO:0000259" key="2">
    <source>
        <dbReference type="Pfam" id="PF07727"/>
    </source>
</evidence>
<dbReference type="InterPro" id="IPR013103">
    <property type="entry name" value="RVT_2"/>
</dbReference>
<name>A0A438G379_VITVI</name>
<feature type="compositionally biased region" description="Polar residues" evidence="1">
    <location>
        <begin position="76"/>
        <end position="86"/>
    </location>
</feature>
<protein>
    <submittedName>
        <fullName evidence="3">Retrovirus-related Pol polyprotein from transposon RE1</fullName>
    </submittedName>
</protein>
<dbReference type="EMBL" id="QGNW01000637">
    <property type="protein sequence ID" value="RVW66660.1"/>
    <property type="molecule type" value="Genomic_DNA"/>
</dbReference>
<feature type="domain" description="Reverse transcriptase Ty1/copia-type" evidence="2">
    <location>
        <begin position="177"/>
        <end position="324"/>
    </location>
</feature>
<dbReference type="PANTHER" id="PTHR43383:SF2">
    <property type="entry name" value="AMIDOHYDROLASE 2 FAMILY PROTEIN"/>
    <property type="match status" value="1"/>
</dbReference>
<sequence length="433" mass="49795">MMASGGEMTSRLETENEEIEPQMHNAGVVGAELRNEENEAPENGEVENEEPVNDEPKNTEPPHSQVPEDPPPRSISEVSTPTTSLQIDVLETPASYALAFRHNRGKPPNRYSLDEEERRSKYPIANYVSTQNLSEPLKTFTQTLSSFYIPRSVEEVLLNLKWAQAIQEELEALQKNNTWKVLLSLAANLDWPLHQLDVKNAFLHGDLEEEVYMDIPPGYTTSSKTKIVCKLERVLYGLKQSPRVWFGKFSSAMQKYDYHQSNSDHTLFLKHRQGKVTTLIVYVDDMIIMRDEVEEISRLQEHLATEFEMKSLGGLKYFLGIECKPVDTPITQNHRLGEYSDQVPTDKERYQRLVGKLIYLSHTHPYIAYILLIEVGFVPSSVMDLFCYNKAAIDITHNLVQHNHTKHVELDRHFIKQDIEGKIIQFPFVKLED</sequence>
<accession>A0A438G379</accession>
<dbReference type="AlphaFoldDB" id="A0A438G379"/>
<organism evidence="3 4">
    <name type="scientific">Vitis vinifera</name>
    <name type="common">Grape</name>
    <dbReference type="NCBI Taxonomy" id="29760"/>
    <lineage>
        <taxon>Eukaryota</taxon>
        <taxon>Viridiplantae</taxon>
        <taxon>Streptophyta</taxon>
        <taxon>Embryophyta</taxon>
        <taxon>Tracheophyta</taxon>
        <taxon>Spermatophyta</taxon>
        <taxon>Magnoliopsida</taxon>
        <taxon>eudicotyledons</taxon>
        <taxon>Gunneridae</taxon>
        <taxon>Pentapetalae</taxon>
        <taxon>rosids</taxon>
        <taxon>Vitales</taxon>
        <taxon>Vitaceae</taxon>
        <taxon>Viteae</taxon>
        <taxon>Vitis</taxon>
    </lineage>
</organism>
<dbReference type="SUPFAM" id="SSF56672">
    <property type="entry name" value="DNA/RNA polymerases"/>
    <property type="match status" value="1"/>
</dbReference>
<feature type="compositionally biased region" description="Acidic residues" evidence="1">
    <location>
        <begin position="38"/>
        <end position="53"/>
    </location>
</feature>
<gene>
    <name evidence="3" type="primary">RE1_2766</name>
    <name evidence="3" type="ORF">CK203_065478</name>
</gene>
<proteinExistence type="predicted"/>
<reference evidence="3 4" key="1">
    <citation type="journal article" date="2018" name="PLoS Genet.">
        <title>Population sequencing reveals clonal diversity and ancestral inbreeding in the grapevine cultivar Chardonnay.</title>
        <authorList>
            <person name="Roach M.J."/>
            <person name="Johnson D.L."/>
            <person name="Bohlmann J."/>
            <person name="van Vuuren H.J."/>
            <person name="Jones S.J."/>
            <person name="Pretorius I.S."/>
            <person name="Schmidt S.A."/>
            <person name="Borneman A.R."/>
        </authorList>
    </citation>
    <scope>NUCLEOTIDE SEQUENCE [LARGE SCALE GENOMIC DNA]</scope>
    <source>
        <strain evidence="4">cv. Chardonnay</strain>
        <tissue evidence="3">Leaf</tissue>
    </source>
</reference>